<dbReference type="STRING" id="4829.A0A163JHL7"/>
<reference evidence="8" key="1">
    <citation type="submission" date="2016-04" db="EMBL/GenBank/DDBJ databases">
        <authorList>
            <person name="Evans L.H."/>
            <person name="Alamgir A."/>
            <person name="Owens N."/>
            <person name="Weber N.D."/>
            <person name="Virtaneva K."/>
            <person name="Barbian K."/>
            <person name="Babar A."/>
            <person name="Rosenke K."/>
        </authorList>
    </citation>
    <scope>NUCLEOTIDE SEQUENCE [LARGE SCALE GENOMIC DNA]</scope>
    <source>
        <strain evidence="8">CBS 101.48</strain>
    </source>
</reference>
<name>A0A163JHL7_ABSGL</name>
<dbReference type="PROSITE" id="PS51640">
    <property type="entry name" value="MRG"/>
    <property type="match status" value="1"/>
</dbReference>
<keyword evidence="5" id="KW-0539">Nucleus</keyword>
<evidence type="ECO:0000256" key="2">
    <source>
        <dbReference type="ARBA" id="ARBA00022853"/>
    </source>
</evidence>
<feature type="compositionally biased region" description="Basic and acidic residues" evidence="6">
    <location>
        <begin position="12"/>
        <end position="32"/>
    </location>
</feature>
<protein>
    <recommendedName>
        <fullName evidence="7">MRG domain-containing protein</fullName>
    </recommendedName>
</protein>
<keyword evidence="9" id="KW-1185">Reference proteome</keyword>
<dbReference type="OrthoDB" id="124855at2759"/>
<dbReference type="GO" id="GO:0005634">
    <property type="term" value="C:nucleus"/>
    <property type="evidence" value="ECO:0007669"/>
    <property type="project" value="UniProtKB-SubCell"/>
</dbReference>
<dbReference type="OMA" id="PTRGNMQ"/>
<dbReference type="InterPro" id="IPR038217">
    <property type="entry name" value="MRG_C_sf"/>
</dbReference>
<evidence type="ECO:0000313" key="8">
    <source>
        <dbReference type="EMBL" id="SAL99404.1"/>
    </source>
</evidence>
<feature type="region of interest" description="Disordered" evidence="6">
    <location>
        <begin position="1"/>
        <end position="40"/>
    </location>
</feature>
<keyword evidence="3" id="KW-0805">Transcription regulation</keyword>
<evidence type="ECO:0000256" key="6">
    <source>
        <dbReference type="SAM" id="MobiDB-lite"/>
    </source>
</evidence>
<comment type="subcellular location">
    <subcellularLocation>
        <location evidence="1">Nucleus</location>
    </subcellularLocation>
</comment>
<evidence type="ECO:0000256" key="3">
    <source>
        <dbReference type="ARBA" id="ARBA00023015"/>
    </source>
</evidence>
<dbReference type="GO" id="GO:0006325">
    <property type="term" value="P:chromatin organization"/>
    <property type="evidence" value="ECO:0007669"/>
    <property type="project" value="UniProtKB-KW"/>
</dbReference>
<evidence type="ECO:0000256" key="4">
    <source>
        <dbReference type="ARBA" id="ARBA00023163"/>
    </source>
</evidence>
<evidence type="ECO:0000256" key="1">
    <source>
        <dbReference type="ARBA" id="ARBA00004123"/>
    </source>
</evidence>
<dbReference type="PANTHER" id="PTHR10880:SF15">
    <property type="entry name" value="MSL COMPLEX SUBUNIT 3"/>
    <property type="match status" value="1"/>
</dbReference>
<proteinExistence type="predicted"/>
<gene>
    <name evidence="8" type="primary">ABSGL_05018.1 scaffold 6272</name>
</gene>
<evidence type="ECO:0000313" key="9">
    <source>
        <dbReference type="Proteomes" id="UP000078561"/>
    </source>
</evidence>
<keyword evidence="4" id="KW-0804">Transcription</keyword>
<dbReference type="InterPro" id="IPR008676">
    <property type="entry name" value="MRG"/>
</dbReference>
<dbReference type="GO" id="GO:0006355">
    <property type="term" value="P:regulation of DNA-templated transcription"/>
    <property type="evidence" value="ECO:0007669"/>
    <property type="project" value="InterPro"/>
</dbReference>
<dbReference type="Pfam" id="PF05712">
    <property type="entry name" value="MRG"/>
    <property type="match status" value="1"/>
</dbReference>
<dbReference type="GO" id="GO:0000123">
    <property type="term" value="C:histone acetyltransferase complex"/>
    <property type="evidence" value="ECO:0007669"/>
    <property type="project" value="TreeGrafter"/>
</dbReference>
<dbReference type="Gene3D" id="1.10.274.30">
    <property type="entry name" value="MRG domain"/>
    <property type="match status" value="1"/>
</dbReference>
<organism evidence="8">
    <name type="scientific">Absidia glauca</name>
    <name type="common">Pin mould</name>
    <dbReference type="NCBI Taxonomy" id="4829"/>
    <lineage>
        <taxon>Eukaryota</taxon>
        <taxon>Fungi</taxon>
        <taxon>Fungi incertae sedis</taxon>
        <taxon>Mucoromycota</taxon>
        <taxon>Mucoromycotina</taxon>
        <taxon>Mucoromycetes</taxon>
        <taxon>Mucorales</taxon>
        <taxon>Cunninghamellaceae</taxon>
        <taxon>Absidia</taxon>
    </lineage>
</organism>
<feature type="domain" description="MRG" evidence="7">
    <location>
        <begin position="20"/>
        <end position="195"/>
    </location>
</feature>
<evidence type="ECO:0000256" key="5">
    <source>
        <dbReference type="ARBA" id="ARBA00023242"/>
    </source>
</evidence>
<sequence>MQLKRKSTKTPDSSDTRGRKRARDTTTEKMKMEEEEEAEGAFQLDMPQSLKDILVEDWENITKENLLVHLPAKPTVSDILDRYHSQRKEMNGDDGDDEMLKQTIQGLKLYFHHLLGSMLLYRSERKQYSQMGGSDKNVADIYGAQHLLRLFVELPTLIEQTNVDTETSELLKTTFMDILIFLNDNEKDLFVKDYQTNRNR</sequence>
<dbReference type="AlphaFoldDB" id="A0A163JHL7"/>
<evidence type="ECO:0000259" key="7">
    <source>
        <dbReference type="Pfam" id="PF05712"/>
    </source>
</evidence>
<dbReference type="PANTHER" id="PTHR10880">
    <property type="entry name" value="MORTALITY FACTOR 4-LIKE PROTEIN"/>
    <property type="match status" value="1"/>
</dbReference>
<dbReference type="InterPro" id="IPR026541">
    <property type="entry name" value="MRG_dom"/>
</dbReference>
<keyword evidence="2" id="KW-0156">Chromatin regulator</keyword>
<dbReference type="Proteomes" id="UP000078561">
    <property type="component" value="Unassembled WGS sequence"/>
</dbReference>
<dbReference type="EMBL" id="LT552697">
    <property type="protein sequence ID" value="SAL99404.1"/>
    <property type="molecule type" value="Genomic_DNA"/>
</dbReference>
<accession>A0A163JHL7</accession>
<dbReference type="InParanoid" id="A0A163JHL7"/>